<sequence>MAVDDARLRAAVDAITDVEGLSMDPDSLVEDVYLLAYAFPEDDDFEAAVANTCRALTALIAERVSASMLKYEFDTWSSYHYQPRVAQGARATCRIIFRGTEGSIESGTSATAASPRISTSA</sequence>
<dbReference type="RefSeq" id="WP_114540095.1">
    <property type="nucleotide sequence ID" value="NZ_DBGDPA010000045.1"/>
</dbReference>
<evidence type="ECO:0000313" key="1">
    <source>
        <dbReference type="EMBL" id="RDC46002.1"/>
    </source>
</evidence>
<dbReference type="EMBL" id="PPUT01000005">
    <property type="protein sequence ID" value="RDC46002.1"/>
    <property type="molecule type" value="Genomic_DNA"/>
</dbReference>
<evidence type="ECO:0000313" key="2">
    <source>
        <dbReference type="Proteomes" id="UP000253805"/>
    </source>
</evidence>
<dbReference type="Proteomes" id="UP000253805">
    <property type="component" value="Unassembled WGS sequence"/>
</dbReference>
<proteinExistence type="predicted"/>
<protein>
    <submittedName>
        <fullName evidence="1">Uncharacterized protein</fullName>
    </submittedName>
</protein>
<reference evidence="1 2" key="1">
    <citation type="journal article" date="2018" name="Elife">
        <title>Discovery and characterization of a prevalent human gut bacterial enzyme sufficient for the inactivation of a family of plant toxins.</title>
        <authorList>
            <person name="Koppel N."/>
            <person name="Bisanz J.E."/>
            <person name="Pandelia M.E."/>
            <person name="Turnbaugh P.J."/>
            <person name="Balskus E.P."/>
        </authorList>
    </citation>
    <scope>NUCLEOTIDE SEQUENCE [LARGE SCALE GENOMIC DNA]</scope>
    <source>
        <strain evidence="1 2">OB21 GAM 11</strain>
    </source>
</reference>
<dbReference type="AlphaFoldDB" id="A0A369P1W4"/>
<gene>
    <name evidence="1" type="ORF">C1850_03120</name>
</gene>
<name>A0A369P1W4_9ACTN</name>
<accession>A0A369P1W4</accession>
<comment type="caution">
    <text evidence="1">The sequence shown here is derived from an EMBL/GenBank/DDBJ whole genome shotgun (WGS) entry which is preliminary data.</text>
</comment>
<organism evidence="1 2">
    <name type="scientific">Adlercreutzia equolifaciens subsp. celatus</name>
    <dbReference type="NCBI Taxonomy" id="394340"/>
    <lineage>
        <taxon>Bacteria</taxon>
        <taxon>Bacillati</taxon>
        <taxon>Actinomycetota</taxon>
        <taxon>Coriobacteriia</taxon>
        <taxon>Eggerthellales</taxon>
        <taxon>Eggerthellaceae</taxon>
        <taxon>Adlercreutzia</taxon>
    </lineage>
</organism>